<keyword evidence="2" id="KW-0472">Membrane</keyword>
<sequence length="443" mass="50554">MQTNPLLPGNHPLRESIQEEIHTRFYEPLDPPARVSWLTLLSPREAIDRERECVADLCRRHGIEPPLNGENFVAVDLGEFRLRWERHNEFSTWAFFVVNEPRQEPFTHPAIHRVPIDWLTGLPGETIAAIHLELEPREAPVRSMQELGELFAPYSFAGNGVSGGDGRVFSDFRVREDGFERFLVRDVDLSRRQAGRLVQRVLELETYRLMALLALPLARELMPELNELEGRLNDINDEMAGISEYFHGTDREQRLLAALSDLAADVERMGSHTATRFHAARAYASMVDKRAEELRPVRIPGLQTLCEYLGRRLDPAMRTCRSQDERLNNLATRIHRTTSMLRTRVDVAVENQNRDLLRSMNRRAHLQLRLQETVEGLSVVVISYYLTSLLAYFLRGMDDAGTLPIPVNIAIGATVPVVVGGVWFAQRRMRARITASHGDDGRQ</sequence>
<accession>A0A1V2ZZL2</accession>
<organism evidence="3 4">
    <name type="scientific">Thioalkalivibrio halophilus</name>
    <dbReference type="NCBI Taxonomy" id="252474"/>
    <lineage>
        <taxon>Bacteria</taxon>
        <taxon>Pseudomonadati</taxon>
        <taxon>Pseudomonadota</taxon>
        <taxon>Gammaproteobacteria</taxon>
        <taxon>Chromatiales</taxon>
        <taxon>Ectothiorhodospiraceae</taxon>
        <taxon>Thioalkalivibrio</taxon>
    </lineage>
</organism>
<keyword evidence="4" id="KW-1185">Reference proteome</keyword>
<evidence type="ECO:0000313" key="3">
    <source>
        <dbReference type="EMBL" id="OOC10547.1"/>
    </source>
</evidence>
<dbReference type="EMBL" id="MUZR01000014">
    <property type="protein sequence ID" value="OOC10547.1"/>
    <property type="molecule type" value="Genomic_DNA"/>
</dbReference>
<evidence type="ECO:0000313" key="4">
    <source>
        <dbReference type="Proteomes" id="UP000189177"/>
    </source>
</evidence>
<dbReference type="Pfam" id="PF11902">
    <property type="entry name" value="DUF3422"/>
    <property type="match status" value="1"/>
</dbReference>
<keyword evidence="1" id="KW-0175">Coiled coil</keyword>
<evidence type="ECO:0000256" key="2">
    <source>
        <dbReference type="SAM" id="Phobius"/>
    </source>
</evidence>
<gene>
    <name evidence="3" type="ORF">B1A74_05455</name>
</gene>
<keyword evidence="2" id="KW-0812">Transmembrane</keyword>
<reference evidence="3 4" key="1">
    <citation type="submission" date="2017-02" db="EMBL/GenBank/DDBJ databases">
        <title>Genomic diversity within the haloalkaliphilic genus Thioalkalivibrio.</title>
        <authorList>
            <person name="Ahn A.-C."/>
            <person name="Meier-Kolthoff J."/>
            <person name="Overmars L."/>
            <person name="Richter M."/>
            <person name="Woyke T."/>
            <person name="Sorokin D.Y."/>
            <person name="Muyzer G."/>
        </authorList>
    </citation>
    <scope>NUCLEOTIDE SEQUENCE [LARGE SCALE GENOMIC DNA]</scope>
    <source>
        <strain evidence="3 4">HL17</strain>
    </source>
</reference>
<dbReference type="STRING" id="252474.B1A74_05455"/>
<proteinExistence type="predicted"/>
<dbReference type="OrthoDB" id="9767470at2"/>
<evidence type="ECO:0008006" key="5">
    <source>
        <dbReference type="Google" id="ProtNLM"/>
    </source>
</evidence>
<dbReference type="InterPro" id="IPR021830">
    <property type="entry name" value="DUF3422"/>
</dbReference>
<feature type="coiled-coil region" evidence="1">
    <location>
        <begin position="218"/>
        <end position="245"/>
    </location>
</feature>
<dbReference type="RefSeq" id="WP_077244008.1">
    <property type="nucleotide sequence ID" value="NZ_MUZR01000014.1"/>
</dbReference>
<protein>
    <recommendedName>
        <fullName evidence="5">Egg lysin</fullName>
    </recommendedName>
</protein>
<comment type="caution">
    <text evidence="3">The sequence shown here is derived from an EMBL/GenBank/DDBJ whole genome shotgun (WGS) entry which is preliminary data.</text>
</comment>
<dbReference type="Proteomes" id="UP000189177">
    <property type="component" value="Unassembled WGS sequence"/>
</dbReference>
<dbReference type="AlphaFoldDB" id="A0A1V2ZZL2"/>
<keyword evidence="2" id="KW-1133">Transmembrane helix</keyword>
<name>A0A1V2ZZL2_9GAMM</name>
<evidence type="ECO:0000256" key="1">
    <source>
        <dbReference type="SAM" id="Coils"/>
    </source>
</evidence>
<feature type="transmembrane region" description="Helical" evidence="2">
    <location>
        <begin position="405"/>
        <end position="425"/>
    </location>
</feature>